<sequence length="404" mass="45804">MNKIENLKQKIKLKDETLEKYKEMKRNLEKSNNKVDEDILLKCKKKKKKKQLWNFNFDNLRLSSKSYQTFKGPYGLSFNNGQFICSGSDDNTFRVWDVENTTQIQSFSECSTPIDCVKFSSYHYYNHYRTAICSSINKTICFWNIKTKKQLRKLNGHTGRIYNFGFSRFNCGRYLCSGSGDRTICLWDVETSKSLHVFNGHTSGVCCVEFSPLQSYNNNDNNKGNNMGVIGGNGYTICSGSYDNTIRIWDIETSKQSIVFEGHEQSINSVKYGSNELGIIGGANTILSGSSDCSVRLWDIRSNQKIQIFDGHTSDVNVVEYSPFVVNDSEVGGSGNVICSGSSDSTIRFWDIRSDKELHVIDASGSGIYCLTFLPLKKKKKAKSKDHKLNLCYGSFEGLVFAWE</sequence>
<proteinExistence type="predicted"/>
<organism evidence="10 11">
    <name type="scientific">Reticulomyxa filosa</name>
    <dbReference type="NCBI Taxonomy" id="46433"/>
    <lineage>
        <taxon>Eukaryota</taxon>
        <taxon>Sar</taxon>
        <taxon>Rhizaria</taxon>
        <taxon>Retaria</taxon>
        <taxon>Foraminifera</taxon>
        <taxon>Monothalamids</taxon>
        <taxon>Reticulomyxidae</taxon>
        <taxon>Reticulomyxa</taxon>
    </lineage>
</organism>
<dbReference type="PROSITE" id="PS50294">
    <property type="entry name" value="WD_REPEATS_REGION"/>
    <property type="match status" value="3"/>
</dbReference>
<evidence type="ECO:0000256" key="6">
    <source>
        <dbReference type="ARBA" id="ARBA00023242"/>
    </source>
</evidence>
<dbReference type="InterPro" id="IPR015943">
    <property type="entry name" value="WD40/YVTN_repeat-like_dom_sf"/>
</dbReference>
<keyword evidence="2" id="KW-0690">Ribosome biogenesis</keyword>
<gene>
    <name evidence="10" type="ORF">RFI_22291</name>
</gene>
<keyword evidence="11" id="KW-1185">Reference proteome</keyword>
<evidence type="ECO:0000256" key="5">
    <source>
        <dbReference type="ARBA" id="ARBA00022737"/>
    </source>
</evidence>
<feature type="repeat" description="WD" evidence="7">
    <location>
        <begin position="309"/>
        <end position="360"/>
    </location>
</feature>
<feature type="repeat" description="WD" evidence="7">
    <location>
        <begin position="260"/>
        <end position="308"/>
    </location>
</feature>
<evidence type="ECO:0000313" key="11">
    <source>
        <dbReference type="Proteomes" id="UP000023152"/>
    </source>
</evidence>
<evidence type="ECO:0000256" key="1">
    <source>
        <dbReference type="ARBA" id="ARBA00004604"/>
    </source>
</evidence>
<dbReference type="InterPro" id="IPR019775">
    <property type="entry name" value="WD40_repeat_CS"/>
</dbReference>
<evidence type="ECO:0000256" key="4">
    <source>
        <dbReference type="ARBA" id="ARBA00022574"/>
    </source>
</evidence>
<evidence type="ECO:0000313" key="10">
    <source>
        <dbReference type="EMBL" id="ETO15072.1"/>
    </source>
</evidence>
<evidence type="ECO:0000256" key="3">
    <source>
        <dbReference type="ARBA" id="ARBA00022552"/>
    </source>
</evidence>
<dbReference type="Pfam" id="PF00400">
    <property type="entry name" value="WD40"/>
    <property type="match status" value="3"/>
</dbReference>
<dbReference type="PRINTS" id="PR00320">
    <property type="entry name" value="GPROTEINBRPT"/>
</dbReference>
<dbReference type="InterPro" id="IPR057644">
    <property type="entry name" value="Beta-prop_WDR75_2nd"/>
</dbReference>
<evidence type="ECO:0000256" key="2">
    <source>
        <dbReference type="ARBA" id="ARBA00022517"/>
    </source>
</evidence>
<keyword evidence="3" id="KW-0698">rRNA processing</keyword>
<dbReference type="PANTHER" id="PTHR19879">
    <property type="entry name" value="TRANSCRIPTION INITIATION FACTOR TFIID"/>
    <property type="match status" value="1"/>
</dbReference>
<dbReference type="OrthoDB" id="273771at2759"/>
<feature type="repeat" description="WD" evidence="7">
    <location>
        <begin position="154"/>
        <end position="197"/>
    </location>
</feature>
<dbReference type="PROSITE" id="PS00678">
    <property type="entry name" value="WD_REPEATS_1"/>
    <property type="match status" value="4"/>
</dbReference>
<dbReference type="PROSITE" id="PS50082">
    <property type="entry name" value="WD_REPEATS_2"/>
    <property type="match status" value="5"/>
</dbReference>
<dbReference type="InterPro" id="IPR020472">
    <property type="entry name" value="WD40_PAC1"/>
</dbReference>
<evidence type="ECO:0000256" key="8">
    <source>
        <dbReference type="SAM" id="Coils"/>
    </source>
</evidence>
<keyword evidence="8" id="KW-0175">Coiled coil</keyword>
<dbReference type="SMART" id="SM00320">
    <property type="entry name" value="WD40"/>
    <property type="match status" value="7"/>
</dbReference>
<keyword evidence="5" id="KW-0677">Repeat</keyword>
<dbReference type="Gene3D" id="2.130.10.10">
    <property type="entry name" value="YVTN repeat-like/Quinoprotein amine dehydrogenase"/>
    <property type="match status" value="2"/>
</dbReference>
<feature type="domain" description="WD repeat-containing protein 75 second beta-propeller" evidence="9">
    <location>
        <begin position="32"/>
        <end position="191"/>
    </location>
</feature>
<dbReference type="Proteomes" id="UP000023152">
    <property type="component" value="Unassembled WGS sequence"/>
</dbReference>
<evidence type="ECO:0000259" key="9">
    <source>
        <dbReference type="Pfam" id="PF23769"/>
    </source>
</evidence>
<name>X6MNR0_RETFI</name>
<keyword evidence="6" id="KW-0539">Nucleus</keyword>
<dbReference type="SUPFAM" id="SSF50978">
    <property type="entry name" value="WD40 repeat-like"/>
    <property type="match status" value="1"/>
</dbReference>
<protein>
    <submittedName>
        <fullName evidence="10">G-protein beta WD-40 repeats containing protein</fullName>
    </submittedName>
</protein>
<accession>X6MNR0</accession>
<dbReference type="PANTHER" id="PTHR19879:SF9">
    <property type="entry name" value="TRANSCRIPTION INITIATION FACTOR TFIID SUBUNIT 5"/>
    <property type="match status" value="1"/>
</dbReference>
<feature type="repeat" description="WD" evidence="7">
    <location>
        <begin position="233"/>
        <end position="259"/>
    </location>
</feature>
<keyword evidence="4 7" id="KW-0853">WD repeat</keyword>
<dbReference type="CDD" id="cd00200">
    <property type="entry name" value="WD40"/>
    <property type="match status" value="1"/>
</dbReference>
<dbReference type="InterPro" id="IPR036322">
    <property type="entry name" value="WD40_repeat_dom_sf"/>
</dbReference>
<feature type="repeat" description="WD" evidence="7">
    <location>
        <begin position="80"/>
        <end position="106"/>
    </location>
</feature>
<evidence type="ECO:0000256" key="7">
    <source>
        <dbReference type="PROSITE-ProRule" id="PRU00221"/>
    </source>
</evidence>
<dbReference type="InterPro" id="IPR001680">
    <property type="entry name" value="WD40_rpt"/>
</dbReference>
<comment type="caution">
    <text evidence="10">The sequence shown here is derived from an EMBL/GenBank/DDBJ whole genome shotgun (WGS) entry which is preliminary data.</text>
</comment>
<dbReference type="Pfam" id="PF23769">
    <property type="entry name" value="Beta-prop_WDR75_2nd"/>
    <property type="match status" value="1"/>
</dbReference>
<comment type="subcellular location">
    <subcellularLocation>
        <location evidence="1">Nucleus</location>
        <location evidence="1">Nucleolus</location>
    </subcellularLocation>
</comment>
<reference evidence="10 11" key="1">
    <citation type="journal article" date="2013" name="Curr. Biol.">
        <title>The Genome of the Foraminiferan Reticulomyxa filosa.</title>
        <authorList>
            <person name="Glockner G."/>
            <person name="Hulsmann N."/>
            <person name="Schleicher M."/>
            <person name="Noegel A.A."/>
            <person name="Eichinger L."/>
            <person name="Gallinger C."/>
            <person name="Pawlowski J."/>
            <person name="Sierra R."/>
            <person name="Euteneuer U."/>
            <person name="Pillet L."/>
            <person name="Moustafa A."/>
            <person name="Platzer M."/>
            <person name="Groth M."/>
            <person name="Szafranski K."/>
            <person name="Schliwa M."/>
        </authorList>
    </citation>
    <scope>NUCLEOTIDE SEQUENCE [LARGE SCALE GENOMIC DNA]</scope>
</reference>
<dbReference type="EMBL" id="ASPP01019491">
    <property type="protein sequence ID" value="ETO15072.1"/>
    <property type="molecule type" value="Genomic_DNA"/>
</dbReference>
<dbReference type="AlphaFoldDB" id="X6MNR0"/>
<feature type="coiled-coil region" evidence="8">
    <location>
        <begin position="4"/>
        <end position="38"/>
    </location>
</feature>